<comment type="caution">
    <text evidence="8">The sequence shown here is derived from an EMBL/GenBank/DDBJ whole genome shotgun (WGS) entry which is preliminary data.</text>
</comment>
<dbReference type="InterPro" id="IPR035386">
    <property type="entry name" value="Arm-DNA-bind_5"/>
</dbReference>
<dbReference type="PROSITE" id="PS51900">
    <property type="entry name" value="CB"/>
    <property type="match status" value="1"/>
</dbReference>
<gene>
    <name evidence="8" type="ORF">NY014_15110</name>
</gene>
<dbReference type="Pfam" id="PF17293">
    <property type="entry name" value="Arm-DNA-bind_5"/>
    <property type="match status" value="1"/>
</dbReference>
<dbReference type="PROSITE" id="PS51898">
    <property type="entry name" value="TYR_RECOMBINASE"/>
    <property type="match status" value="1"/>
</dbReference>
<evidence type="ECO:0000256" key="3">
    <source>
        <dbReference type="ARBA" id="ARBA00023125"/>
    </source>
</evidence>
<reference evidence="8 9" key="1">
    <citation type="submission" date="2022-08" db="EMBL/GenBank/DDBJ databases">
        <title>Algoriphagus sp. CAU 1643 isolated from mud.</title>
        <authorList>
            <person name="Kim W."/>
        </authorList>
    </citation>
    <scope>NUCLEOTIDE SEQUENCE [LARGE SCALE GENOMIC DNA]</scope>
    <source>
        <strain evidence="8 9">CAU 1643</strain>
    </source>
</reference>
<keyword evidence="3 5" id="KW-0238">DNA-binding</keyword>
<evidence type="ECO:0000256" key="4">
    <source>
        <dbReference type="ARBA" id="ARBA00023172"/>
    </source>
</evidence>
<evidence type="ECO:0000313" key="9">
    <source>
        <dbReference type="Proteomes" id="UP001206788"/>
    </source>
</evidence>
<evidence type="ECO:0000256" key="1">
    <source>
        <dbReference type="ARBA" id="ARBA00008857"/>
    </source>
</evidence>
<dbReference type="InterPro" id="IPR044068">
    <property type="entry name" value="CB"/>
</dbReference>
<keyword evidence="2" id="KW-0229">DNA integration</keyword>
<keyword evidence="4" id="KW-0233">DNA recombination</keyword>
<feature type="domain" description="Core-binding (CB)" evidence="7">
    <location>
        <begin position="137"/>
        <end position="224"/>
    </location>
</feature>
<dbReference type="PANTHER" id="PTHR30349:SF64">
    <property type="entry name" value="PROPHAGE INTEGRASE INTD-RELATED"/>
    <property type="match status" value="1"/>
</dbReference>
<sequence length="443" mass="51802">MAKLSMRFEIRKDKLNQEGKAPISCMISVSQKRKRISVEKSLHPVNWDNSTQRAIHISKTQHSKLKLGLKHTDLLMGSDVDQINSLLDKMQSRLNFIETRFRLNDQLYTVDDIYNTYLAECPSTGIKSTENQIQKPPTVPEFIDTYIERNRASRAKRSLCVYSQLKNHLVAYEEWSRSKVEFESIGLSFFEEFQSFLIEERTTINNNTIAKQLSTLKTLLNYARKHGIEMNQSYRDFTIKRQKLEVITLTEREFKLLKEADLKGVRRHIKARDIFIFLCATSMRYSDYAQFKREHIKGNTIRLTMKKGNKPWEIPLNPESIAILEKYQDMAEPLPKISNQKLSKYIREVCEVAKINEPIEIIRYRGSEPIVNIYPKHQLISSHTGRKTFCTLSLERGASVETVMKWSGHESYASFKRYVNLSRSHSISEMERIWGKTELMKVV</sequence>
<evidence type="ECO:0000259" key="6">
    <source>
        <dbReference type="PROSITE" id="PS51898"/>
    </source>
</evidence>
<dbReference type="InterPro" id="IPR025269">
    <property type="entry name" value="SAM-like_dom"/>
</dbReference>
<evidence type="ECO:0000313" key="8">
    <source>
        <dbReference type="EMBL" id="MCS5491768.1"/>
    </source>
</evidence>
<dbReference type="InterPro" id="IPR050090">
    <property type="entry name" value="Tyrosine_recombinase_XerCD"/>
</dbReference>
<accession>A0ABT2GAI0</accession>
<evidence type="ECO:0000256" key="5">
    <source>
        <dbReference type="PROSITE-ProRule" id="PRU01248"/>
    </source>
</evidence>
<name>A0ABT2GAI0_9BACT</name>
<dbReference type="RefSeq" id="WP_259415379.1">
    <property type="nucleotide sequence ID" value="NZ_JANWGH010000003.1"/>
</dbReference>
<dbReference type="SUPFAM" id="SSF56349">
    <property type="entry name" value="DNA breaking-rejoining enzymes"/>
    <property type="match status" value="1"/>
</dbReference>
<dbReference type="Pfam" id="PF13102">
    <property type="entry name" value="Phage_int_SAM_5"/>
    <property type="match status" value="1"/>
</dbReference>
<dbReference type="PANTHER" id="PTHR30349">
    <property type="entry name" value="PHAGE INTEGRASE-RELATED"/>
    <property type="match status" value="1"/>
</dbReference>
<dbReference type="CDD" id="cd01185">
    <property type="entry name" value="INTN1_C_like"/>
    <property type="match status" value="1"/>
</dbReference>
<dbReference type="Proteomes" id="UP001206788">
    <property type="component" value="Unassembled WGS sequence"/>
</dbReference>
<organism evidence="8 9">
    <name type="scientific">Algoriphagus limi</name>
    <dbReference type="NCBI Taxonomy" id="2975273"/>
    <lineage>
        <taxon>Bacteria</taxon>
        <taxon>Pseudomonadati</taxon>
        <taxon>Bacteroidota</taxon>
        <taxon>Cytophagia</taxon>
        <taxon>Cytophagales</taxon>
        <taxon>Cyclobacteriaceae</taxon>
        <taxon>Algoriphagus</taxon>
    </lineage>
</organism>
<dbReference type="InterPro" id="IPR002104">
    <property type="entry name" value="Integrase_catalytic"/>
</dbReference>
<feature type="domain" description="Tyr recombinase" evidence="6">
    <location>
        <begin position="244"/>
        <end position="431"/>
    </location>
</feature>
<dbReference type="InterPro" id="IPR011010">
    <property type="entry name" value="DNA_brk_join_enz"/>
</dbReference>
<evidence type="ECO:0000259" key="7">
    <source>
        <dbReference type="PROSITE" id="PS51900"/>
    </source>
</evidence>
<evidence type="ECO:0000256" key="2">
    <source>
        <dbReference type="ARBA" id="ARBA00022908"/>
    </source>
</evidence>
<dbReference type="InterPro" id="IPR010998">
    <property type="entry name" value="Integrase_recombinase_N"/>
</dbReference>
<dbReference type="InterPro" id="IPR013762">
    <property type="entry name" value="Integrase-like_cat_sf"/>
</dbReference>
<protein>
    <submittedName>
        <fullName evidence="8">Site-specific integrase</fullName>
    </submittedName>
</protein>
<dbReference type="Gene3D" id="1.10.443.10">
    <property type="entry name" value="Intergrase catalytic core"/>
    <property type="match status" value="1"/>
</dbReference>
<comment type="similarity">
    <text evidence="1">Belongs to the 'phage' integrase family.</text>
</comment>
<dbReference type="Gene3D" id="1.10.150.130">
    <property type="match status" value="1"/>
</dbReference>
<keyword evidence="9" id="KW-1185">Reference proteome</keyword>
<dbReference type="EMBL" id="JANWGH010000003">
    <property type="protein sequence ID" value="MCS5491768.1"/>
    <property type="molecule type" value="Genomic_DNA"/>
</dbReference>
<proteinExistence type="inferred from homology"/>
<dbReference type="Pfam" id="PF00589">
    <property type="entry name" value="Phage_integrase"/>
    <property type="match status" value="1"/>
</dbReference>